<feature type="transmembrane region" description="Helical" evidence="1">
    <location>
        <begin position="205"/>
        <end position="227"/>
    </location>
</feature>
<dbReference type="Pfam" id="PF09850">
    <property type="entry name" value="DotU"/>
    <property type="match status" value="1"/>
</dbReference>
<dbReference type="EMBL" id="JYLF01000007">
    <property type="protein sequence ID" value="KMN12724.1"/>
    <property type="molecule type" value="Genomic_DNA"/>
</dbReference>
<dbReference type="PANTHER" id="PTHR38033:SF1">
    <property type="entry name" value="DOTU FAMILY TYPE IV_VI SECRETION SYSTEM PROTEIN"/>
    <property type="match status" value="1"/>
</dbReference>
<proteinExistence type="predicted"/>
<keyword evidence="1" id="KW-0812">Transmembrane</keyword>
<evidence type="ECO:0000259" key="2">
    <source>
        <dbReference type="Pfam" id="PF09850"/>
    </source>
</evidence>
<organism evidence="3 4">
    <name type="scientific">Pseudomonas weihenstephanensis</name>
    <dbReference type="NCBI Taxonomy" id="1608994"/>
    <lineage>
        <taxon>Bacteria</taxon>
        <taxon>Pseudomonadati</taxon>
        <taxon>Pseudomonadota</taxon>
        <taxon>Gammaproteobacteria</taxon>
        <taxon>Pseudomonadales</taxon>
        <taxon>Pseudomonadaceae</taxon>
        <taxon>Pseudomonas</taxon>
    </lineage>
</organism>
<protein>
    <submittedName>
        <fullName evidence="3">Type VI secretion system protein ImpK</fullName>
    </submittedName>
</protein>
<dbReference type="PANTHER" id="PTHR38033">
    <property type="entry name" value="MEMBRANE PROTEIN-RELATED"/>
    <property type="match status" value="1"/>
</dbReference>
<evidence type="ECO:0000313" key="4">
    <source>
        <dbReference type="Proteomes" id="UP000036325"/>
    </source>
</evidence>
<reference evidence="3 4" key="1">
    <citation type="submission" date="2015-02" db="EMBL/GenBank/DDBJ databases">
        <title>Pseudomonas helleri sp. nov. and Pseudomonas weihenstephanensis sp. nov., isolated from raw cows milk.</title>
        <authorList>
            <person name="von Neubeck M."/>
            <person name="Huptas C."/>
            <person name="Wenning M."/>
            <person name="Scherer S."/>
        </authorList>
    </citation>
    <scope>NUCLEOTIDE SEQUENCE [LARGE SCALE GENOMIC DNA]</scope>
    <source>
        <strain evidence="3 4">DSM 29166</strain>
    </source>
</reference>
<evidence type="ECO:0000256" key="1">
    <source>
        <dbReference type="SAM" id="Phobius"/>
    </source>
</evidence>
<evidence type="ECO:0000313" key="3">
    <source>
        <dbReference type="EMBL" id="KMN12724.1"/>
    </source>
</evidence>
<dbReference type="PATRIC" id="fig|1608994.3.peg.4116"/>
<dbReference type="NCBIfam" id="NF038228">
    <property type="entry name" value="IcmH_DotU_IVB"/>
    <property type="match status" value="1"/>
</dbReference>
<dbReference type="AlphaFoldDB" id="A0A0J6ILM2"/>
<feature type="domain" description="Type IV / VI secretion system DotU" evidence="2">
    <location>
        <begin position="26"/>
        <end position="225"/>
    </location>
</feature>
<dbReference type="RefSeq" id="WP_048365501.1">
    <property type="nucleotide sequence ID" value="NZ_JYLF01000007.1"/>
</dbReference>
<dbReference type="Proteomes" id="UP000036325">
    <property type="component" value="Unassembled WGS sequence"/>
</dbReference>
<keyword evidence="1" id="KW-0472">Membrane</keyword>
<dbReference type="InterPro" id="IPR017732">
    <property type="entry name" value="T4/T6SS_DotU"/>
</dbReference>
<dbReference type="InterPro" id="IPR038522">
    <property type="entry name" value="T4/T6SS_DotU_sf"/>
</dbReference>
<sequence>MTYTSAPHMPAPAELLSHTGNAPQRLIDLMSDGFYLLLMIQRRQAPEHHQAFSAAIKQFFTRIENAAATAGIASEDIYAAKYAFCATIDELILSASDCPFRDQWELNPMQLVMFGDQLAGDKFFTYLEDLRSKGAVRLQALEVYHLCLLIGFQGKYRLEGSEQLGYLTARLGEELVFLKGKRTAFAPHWASPDRVAHLLRRQVPLWTPALVLGVVGAISFTAFSLTLSTDTQAQMALLDNVIQLPTRTASLTITLP</sequence>
<name>A0A0J6ILM2_9PSED</name>
<dbReference type="STRING" id="1608994.TU86_17145"/>
<accession>A0A0J6ILM2</accession>
<comment type="caution">
    <text evidence="3">The sequence shown here is derived from an EMBL/GenBank/DDBJ whole genome shotgun (WGS) entry which is preliminary data.</text>
</comment>
<gene>
    <name evidence="3" type="ORF">TU86_17145</name>
</gene>
<keyword evidence="1" id="KW-1133">Transmembrane helix</keyword>
<dbReference type="NCBIfam" id="TIGR03349">
    <property type="entry name" value="IV_VI_DotU"/>
    <property type="match status" value="1"/>
</dbReference>
<dbReference type="Gene3D" id="1.25.40.590">
    <property type="entry name" value="Type IV / VI secretion system, DotU"/>
    <property type="match status" value="1"/>
</dbReference>